<gene>
    <name evidence="2" type="ordered locus">Paes_0469</name>
</gene>
<evidence type="ECO:0000313" key="2">
    <source>
        <dbReference type="EMBL" id="ACF45525.1"/>
    </source>
</evidence>
<dbReference type="eggNOG" id="ENOG502ZAM6">
    <property type="taxonomic scope" value="Bacteria"/>
</dbReference>
<keyword evidence="1" id="KW-0732">Signal</keyword>
<feature type="signal peptide" evidence="1">
    <location>
        <begin position="1"/>
        <end position="21"/>
    </location>
</feature>
<dbReference type="EMBL" id="CP001108">
    <property type="protein sequence ID" value="ACF45525.1"/>
    <property type="molecule type" value="Genomic_DNA"/>
</dbReference>
<name>B4S5C8_PROA2</name>
<dbReference type="RefSeq" id="WP_012505062.1">
    <property type="nucleotide sequence ID" value="NC_011059.1"/>
</dbReference>
<organism evidence="2 3">
    <name type="scientific">Prosthecochloris aestuarii (strain DSM 271 / SK 413)</name>
    <dbReference type="NCBI Taxonomy" id="290512"/>
    <lineage>
        <taxon>Bacteria</taxon>
        <taxon>Pseudomonadati</taxon>
        <taxon>Chlorobiota</taxon>
        <taxon>Chlorobiia</taxon>
        <taxon>Chlorobiales</taxon>
        <taxon>Chlorobiaceae</taxon>
        <taxon>Prosthecochloris</taxon>
    </lineage>
</organism>
<sequence>MKQLFSQFSLVVTMMFFFGCAASHTAARSEKTSFAQGISGLVRIDSSRYLAVHDALSFEDGPRVSLLRVSSSAGPIIVPVTIDDWMDRDGRSSDLESLCAIPSRPNEFLMAESGRWEGRFGRLFHIRFDPATHRAAVLGVARLPNLCDNNPEQVGDQYEGMACLDDGSGSVVLILGERGGSARYPSGVLRWVTFDLRTHTLLSTQDGLHGIRVDAPGGWPDHRKNRDISDLFVASDGSLWASAAWDSGDAGPFSSLVYRIGYLRQNSPVPVVVNRRLHVWRTCDGIKVEGVAAPPSVLHGAVISVGSDDEHYGGVWRPLR</sequence>
<dbReference type="HOGENOM" id="CLU_074091_0_0_10"/>
<dbReference type="PROSITE" id="PS51257">
    <property type="entry name" value="PROKAR_LIPOPROTEIN"/>
    <property type="match status" value="1"/>
</dbReference>
<evidence type="ECO:0000256" key="1">
    <source>
        <dbReference type="SAM" id="SignalP"/>
    </source>
</evidence>
<accession>B4S5C8</accession>
<dbReference type="Proteomes" id="UP000002725">
    <property type="component" value="Chromosome"/>
</dbReference>
<proteinExistence type="predicted"/>
<protein>
    <submittedName>
        <fullName evidence="2">Uncharacterized protein</fullName>
    </submittedName>
</protein>
<evidence type="ECO:0000313" key="3">
    <source>
        <dbReference type="Proteomes" id="UP000002725"/>
    </source>
</evidence>
<feature type="chain" id="PRO_5002825714" evidence="1">
    <location>
        <begin position="22"/>
        <end position="320"/>
    </location>
</feature>
<keyword evidence="3" id="KW-1185">Reference proteome</keyword>
<dbReference type="KEGG" id="paa:Paes_0469"/>
<dbReference type="AlphaFoldDB" id="B4S5C8"/>
<dbReference type="STRING" id="290512.Paes_0469"/>
<reference evidence="2" key="1">
    <citation type="submission" date="2008-06" db="EMBL/GenBank/DDBJ databases">
        <title>Complete sequence of chromosome of Prosthecochloris aestuarii DSM 271.</title>
        <authorList>
            <consortium name="US DOE Joint Genome Institute"/>
            <person name="Lucas S."/>
            <person name="Copeland A."/>
            <person name="Lapidus A."/>
            <person name="Glavina del Rio T."/>
            <person name="Dalin E."/>
            <person name="Tice H."/>
            <person name="Bruce D."/>
            <person name="Goodwin L."/>
            <person name="Pitluck S."/>
            <person name="Schmutz J."/>
            <person name="Larimer F."/>
            <person name="Land M."/>
            <person name="Hauser L."/>
            <person name="Kyrpides N."/>
            <person name="Anderson I."/>
            <person name="Liu Z."/>
            <person name="Li T."/>
            <person name="Zhao F."/>
            <person name="Overmann J."/>
            <person name="Bryant D.A."/>
            <person name="Richardson P."/>
        </authorList>
    </citation>
    <scope>NUCLEOTIDE SEQUENCE [LARGE SCALE GENOMIC DNA]</scope>
    <source>
        <strain evidence="2">DSM 271</strain>
    </source>
</reference>